<feature type="domain" description="RlmL ferredoxin-like" evidence="5">
    <location>
        <begin position="4"/>
        <end position="59"/>
    </location>
</feature>
<evidence type="ECO:0000256" key="1">
    <source>
        <dbReference type="ARBA" id="ARBA00022603"/>
    </source>
</evidence>
<evidence type="ECO:0000259" key="4">
    <source>
        <dbReference type="Pfam" id="PF02926"/>
    </source>
</evidence>
<accession>A0A6N7J1Z8</accession>
<feature type="domain" description="THUMP" evidence="4">
    <location>
        <begin position="67"/>
        <end position="154"/>
    </location>
</feature>
<dbReference type="SUPFAM" id="SSF53335">
    <property type="entry name" value="S-adenosyl-L-methionine-dependent methyltransferases"/>
    <property type="match status" value="1"/>
</dbReference>
<dbReference type="CDD" id="cd02440">
    <property type="entry name" value="AdoMet_MTases"/>
    <property type="match status" value="1"/>
</dbReference>
<dbReference type="InterPro" id="IPR004114">
    <property type="entry name" value="THUMP_dom"/>
</dbReference>
<evidence type="ECO:0000313" key="6">
    <source>
        <dbReference type="EMBL" id="MQN01779.1"/>
    </source>
</evidence>
<dbReference type="PANTHER" id="PTHR47313:SF1">
    <property type="entry name" value="RIBOSOMAL RNA LARGE SUBUNIT METHYLTRANSFERASE K_L"/>
    <property type="match status" value="1"/>
</dbReference>
<protein>
    <submittedName>
        <fullName evidence="6">Class I SAM-dependent RNA methyltransferase</fullName>
    </submittedName>
</protein>
<proteinExistence type="predicted"/>
<feature type="domain" description="Ribosomal RNA large subunit methyltransferase K/L-like methyltransferase" evidence="3">
    <location>
        <begin position="163"/>
        <end position="366"/>
    </location>
</feature>
<dbReference type="PROSITE" id="PS00092">
    <property type="entry name" value="N6_MTASE"/>
    <property type="match status" value="1"/>
</dbReference>
<dbReference type="InterPro" id="IPR002052">
    <property type="entry name" value="DNA_methylase_N6_adenine_CS"/>
</dbReference>
<keyword evidence="2" id="KW-0808">Transferase</keyword>
<dbReference type="GO" id="GO:0003723">
    <property type="term" value="F:RNA binding"/>
    <property type="evidence" value="ECO:0007669"/>
    <property type="project" value="InterPro"/>
</dbReference>
<sequence length="385" mass="44142">MNFELMAPCHFGIETVLKREIYDLGYEIKKVEDGHVFYEADEDGIVVSNLCLRTAERVLIVTGRFCAKTYEEFFQGMKNIPWEKYLPSDAAFWVTKATSVKSRLYSTTDLQRVGKRAMVARMQGIYHMDRFPETGSDYPVRIFIYKDQVTVTIDTSGDALHKRGYRKETGKAPISETIAAALIMLTPWKADRILADPFCGSGTIPIEAALIAANIAPGLYRHFAAEGWTNLIDKKLWTDERKWLREAVDTDVDTRIYGSDIDPDMIRIANENARRAGVKKLISFKRLEAGDFRMKDPYGFIITNPPYGERLSEKDELPELYSKLFEAYRRLDKWSLFVITAWEDATRCLGGKPSKNRKIYNGMLKTYFYQYMGPKPPKVTSDGKN</sequence>
<dbReference type="Gene3D" id="3.40.50.150">
    <property type="entry name" value="Vaccinia Virus protein VP39"/>
    <property type="match status" value="1"/>
</dbReference>
<evidence type="ECO:0000259" key="3">
    <source>
        <dbReference type="Pfam" id="PF01170"/>
    </source>
</evidence>
<dbReference type="InterPro" id="IPR054170">
    <property type="entry name" value="RlmL_1st"/>
</dbReference>
<dbReference type="AlphaFoldDB" id="A0A6N7J1Z8"/>
<gene>
    <name evidence="6" type="ORF">FRC54_07655</name>
</gene>
<name>A0A6N7J1Z8_9FIRM</name>
<dbReference type="GO" id="GO:0008990">
    <property type="term" value="F:rRNA (guanine-N2-)-methyltransferase activity"/>
    <property type="evidence" value="ECO:0007669"/>
    <property type="project" value="TreeGrafter"/>
</dbReference>
<dbReference type="Pfam" id="PF02926">
    <property type="entry name" value="THUMP"/>
    <property type="match status" value="1"/>
</dbReference>
<dbReference type="InterPro" id="IPR053943">
    <property type="entry name" value="RlmKL-like_Mtase_CS"/>
</dbReference>
<evidence type="ECO:0000259" key="5">
    <source>
        <dbReference type="Pfam" id="PF22020"/>
    </source>
</evidence>
<dbReference type="CDD" id="cd11715">
    <property type="entry name" value="THUMP_AdoMetMT"/>
    <property type="match status" value="1"/>
</dbReference>
<dbReference type="Proteomes" id="UP000460257">
    <property type="component" value="Unassembled WGS sequence"/>
</dbReference>
<evidence type="ECO:0000256" key="2">
    <source>
        <dbReference type="ARBA" id="ARBA00022679"/>
    </source>
</evidence>
<dbReference type="PANTHER" id="PTHR47313">
    <property type="entry name" value="RIBOSOMAL RNA LARGE SUBUNIT METHYLTRANSFERASE K/L"/>
    <property type="match status" value="1"/>
</dbReference>
<evidence type="ECO:0000313" key="7">
    <source>
        <dbReference type="Proteomes" id="UP000460257"/>
    </source>
</evidence>
<dbReference type="Pfam" id="PF01170">
    <property type="entry name" value="UPF0020"/>
    <property type="match status" value="1"/>
</dbReference>
<keyword evidence="7" id="KW-1185">Reference proteome</keyword>
<dbReference type="InterPro" id="IPR029063">
    <property type="entry name" value="SAM-dependent_MTases_sf"/>
</dbReference>
<comment type="caution">
    <text evidence="6">The sequence shown here is derived from an EMBL/GenBank/DDBJ whole genome shotgun (WGS) entry which is preliminary data.</text>
</comment>
<dbReference type="Pfam" id="PF22020">
    <property type="entry name" value="RlmL_1st"/>
    <property type="match status" value="1"/>
</dbReference>
<keyword evidence="1 6" id="KW-0489">Methyltransferase</keyword>
<dbReference type="InterPro" id="IPR000241">
    <property type="entry name" value="RlmKL-like_Mtase"/>
</dbReference>
<dbReference type="EMBL" id="VOGC01000006">
    <property type="protein sequence ID" value="MQN01779.1"/>
    <property type="molecule type" value="Genomic_DNA"/>
</dbReference>
<reference evidence="6" key="1">
    <citation type="journal article" date="2020" name="Appl. Environ. Microbiol.">
        <title>Medium-Chain Fatty Acid Synthesis by 'Candidatus Weimeria bifida' gen. nov., sp. nov., and 'Candidatus Pseudoramibacter fermentans' sp. nov.</title>
        <authorList>
            <person name="Scarborough M.J."/>
            <person name="Myers K.S."/>
            <person name="Donohue T.J."/>
            <person name="Noguera D.R."/>
        </authorList>
    </citation>
    <scope>NUCLEOTIDE SEQUENCE</scope>
    <source>
        <strain evidence="6">LCO1.1</strain>
    </source>
</reference>
<dbReference type="PROSITE" id="PS01261">
    <property type="entry name" value="UPF0020"/>
    <property type="match status" value="1"/>
</dbReference>
<dbReference type="GO" id="GO:0070043">
    <property type="term" value="F:rRNA (guanine-N7-)-methyltransferase activity"/>
    <property type="evidence" value="ECO:0007669"/>
    <property type="project" value="TreeGrafter"/>
</dbReference>
<dbReference type="Gene3D" id="3.30.2130.30">
    <property type="match status" value="1"/>
</dbReference>
<organism evidence="6 7">
    <name type="scientific">Candidatus Weimeria bifida</name>
    <dbReference type="NCBI Taxonomy" id="2599074"/>
    <lineage>
        <taxon>Bacteria</taxon>
        <taxon>Bacillati</taxon>
        <taxon>Bacillota</taxon>
        <taxon>Clostridia</taxon>
        <taxon>Lachnospirales</taxon>
        <taxon>Lachnospiraceae</taxon>
        <taxon>Candidatus Weimeria</taxon>
    </lineage>
</organism>